<dbReference type="EMBL" id="CP033239">
    <property type="protein sequence ID" value="AZF77556.1"/>
    <property type="molecule type" value="Genomic_DNA"/>
</dbReference>
<evidence type="ECO:0000313" key="25">
    <source>
        <dbReference type="Proteomes" id="UP000594632"/>
    </source>
</evidence>
<gene>
    <name evidence="12" type="ORF">HFC64_06985</name>
    <name evidence="13" type="ORF">SSOP1_2458</name>
    <name evidence="4" type="ORF">SULA_0130</name>
    <name evidence="2" type="ORF">SULB_0131</name>
    <name evidence="3" type="ORF">SULC_0130</name>
    <name evidence="5" type="ORF">SULG_00655</name>
    <name evidence="6" type="ORF">SULH_00655</name>
    <name evidence="7" type="ORF">SULI_00655</name>
    <name evidence="8" type="ORF">SULM_00655</name>
    <name evidence="9" type="ORF">SULN_00655</name>
    <name evidence="10" type="ORF">SULO_00665</name>
    <name evidence="11" type="ORF">SULZ_00655</name>
</gene>
<evidence type="ECO:0000313" key="6">
    <source>
        <dbReference type="EMBL" id="AZF69709.1"/>
    </source>
</evidence>
<dbReference type="EMBL" id="CP033237">
    <property type="protein sequence ID" value="AZF72329.1"/>
    <property type="molecule type" value="Genomic_DNA"/>
</dbReference>
<evidence type="ECO:0000313" key="22">
    <source>
        <dbReference type="Proteomes" id="UP000275843"/>
    </source>
</evidence>
<dbReference type="Proteomes" id="UP000275843">
    <property type="component" value="Chromosome"/>
</dbReference>
<dbReference type="EMBL" id="CP033240">
    <property type="protein sequence ID" value="AZF80163.1"/>
    <property type="molecule type" value="Genomic_DNA"/>
</dbReference>
<evidence type="ECO:0000313" key="7">
    <source>
        <dbReference type="EMBL" id="AZF72329.1"/>
    </source>
</evidence>
<evidence type="ECO:0000313" key="17">
    <source>
        <dbReference type="Proteomes" id="UP000076770"/>
    </source>
</evidence>
<dbReference type="EMBL" id="CP033241">
    <property type="protein sequence ID" value="AZF82770.1"/>
    <property type="molecule type" value="Genomic_DNA"/>
</dbReference>
<dbReference type="OrthoDB" id="43728at2157"/>
<dbReference type="GeneID" id="44128050"/>
<evidence type="ECO:0000313" key="15">
    <source>
        <dbReference type="Proteomes" id="UP000033085"/>
    </source>
</evidence>
<evidence type="ECO:0000313" key="16">
    <source>
        <dbReference type="Proteomes" id="UP000033106"/>
    </source>
</evidence>
<accession>A0A0E3JSP2</accession>
<feature type="transmembrane region" description="Helical" evidence="1">
    <location>
        <begin position="12"/>
        <end position="41"/>
    </location>
</feature>
<dbReference type="Proteomes" id="UP000282269">
    <property type="component" value="Chromosome"/>
</dbReference>
<evidence type="ECO:0000313" key="2">
    <source>
        <dbReference type="EMBL" id="AKA72579.1"/>
    </source>
</evidence>
<dbReference type="OMA" id="VITMNLY"/>
<reference evidence="17" key="2">
    <citation type="submission" date="2016-04" db="EMBL/GenBank/DDBJ databases">
        <authorList>
            <person name="Shah S.A."/>
            <person name="Garrett R.A."/>
        </authorList>
    </citation>
    <scope>NUCLEOTIDE SEQUENCE [LARGE SCALE GENOMIC DNA]</scope>
    <source>
        <strain evidence="17">ATCC 35091 / DSM 1616 / JCM 8930 / NBRC 15331 / P1</strain>
    </source>
</reference>
<evidence type="ECO:0000313" key="11">
    <source>
        <dbReference type="EMBL" id="AZF82770.1"/>
    </source>
</evidence>
<evidence type="ECO:0000313" key="5">
    <source>
        <dbReference type="EMBL" id="AZF67089.1"/>
    </source>
</evidence>
<keyword evidence="1" id="KW-0472">Membrane</keyword>
<dbReference type="Proteomes" id="UP000267993">
    <property type="component" value="Chromosome"/>
</dbReference>
<proteinExistence type="predicted"/>
<dbReference type="EMBL" id="CP011055">
    <property type="protein sequence ID" value="AKA72579.1"/>
    <property type="molecule type" value="Genomic_DNA"/>
</dbReference>
<dbReference type="Proteomes" id="UP000594632">
    <property type="component" value="Chromosome"/>
</dbReference>
<dbReference type="Proteomes" id="UP000269431">
    <property type="component" value="Chromosome"/>
</dbReference>
<reference evidence="14 15" key="1">
    <citation type="journal article" date="2015" name="Genome Announc.">
        <title>Complete Genome Sequence of Sulfolobus solfataricus Strain 98/2 and Evolved Derivatives.</title>
        <authorList>
            <person name="McCarthy S."/>
            <person name="Gradnigo J."/>
            <person name="Johnson T."/>
            <person name="Payne S."/>
            <person name="Lipzen A."/>
            <person name="Martin J."/>
            <person name="Schackwitz W."/>
            <person name="Moriyama E."/>
            <person name="Blum P."/>
        </authorList>
    </citation>
    <scope>NUCLEOTIDE SEQUENCE [LARGE SCALE GENOMIC DNA]</scope>
    <source>
        <strain evidence="14">98/2 SULC</strain>
        <strain evidence="2">SARC-B</strain>
        <strain evidence="3">SARC-C</strain>
        <strain evidence="4 16">SULA</strain>
        <strain evidence="15">SULB</strain>
    </source>
</reference>
<dbReference type="EMBL" id="CP033235">
    <property type="protein sequence ID" value="AZF67089.1"/>
    <property type="molecule type" value="Genomic_DNA"/>
</dbReference>
<organism evidence="2 15">
    <name type="scientific">Saccharolobus solfataricus</name>
    <name type="common">Sulfolobus solfataricus</name>
    <dbReference type="NCBI Taxonomy" id="2287"/>
    <lineage>
        <taxon>Archaea</taxon>
        <taxon>Thermoproteota</taxon>
        <taxon>Thermoprotei</taxon>
        <taxon>Sulfolobales</taxon>
        <taxon>Sulfolobaceae</taxon>
        <taxon>Saccharolobus</taxon>
    </lineage>
</organism>
<sequence>MIREIYKLLLVGVISFLIIVTVISRLYIVLVPIVLFSIYLINESRIPEIKDLKSFHKYVEKVYGRDFAAIIKKRYNIIQGDLTLAYFPSSIEDNTVVIANTHLILKINSRVFVLSKYEGVDYLVDIIKGNVAS</sequence>
<dbReference type="Proteomes" id="UP000273194">
    <property type="component" value="Chromosome"/>
</dbReference>
<evidence type="ECO:0000313" key="9">
    <source>
        <dbReference type="EMBL" id="AZF77556.1"/>
    </source>
</evidence>
<reference evidence="2" key="5">
    <citation type="submission" date="2018-10" db="EMBL/GenBank/DDBJ databases">
        <authorList>
            <person name="McCarthy S."/>
            <person name="Gradnigo J."/>
            <person name="Johnson T."/>
            <person name="Payne S."/>
            <person name="Lipzen A."/>
            <person name="Schackwitz W."/>
            <person name="Martin J."/>
            <person name="Moriyama E."/>
            <person name="Blum P."/>
        </authorList>
    </citation>
    <scope>NUCLEOTIDE SEQUENCE</scope>
    <source>
        <strain evidence="2">SARC-B</strain>
        <strain evidence="3">SARC-C</strain>
        <strain evidence="4">SULA</strain>
    </source>
</reference>
<dbReference type="KEGG" id="ssol:SULB_0131"/>
<dbReference type="EMBL" id="CP011057">
    <property type="protein sequence ID" value="AKA77971.1"/>
    <property type="molecule type" value="Genomic_DNA"/>
</dbReference>
<dbReference type="Proteomes" id="UP000076770">
    <property type="component" value="Chromosome i"/>
</dbReference>
<reference evidence="18 19" key="4">
    <citation type="journal article" date="2018" name="Proc. Natl. Acad. Sci. U.S.A.">
        <title>Nonmutational mechanism of inheritance in the Archaeon Sulfolobus solfataricus.</title>
        <authorList>
            <person name="Payne S."/>
            <person name="McCarthy S."/>
            <person name="Johnson T."/>
            <person name="North E."/>
            <person name="Blum P."/>
        </authorList>
    </citation>
    <scope>NUCLEOTIDE SEQUENCE [LARGE SCALE GENOMIC DNA]</scope>
    <source>
        <strain evidence="6 18">SARC-H</strain>
        <strain evidence="7 22">SARC-I</strain>
        <strain evidence="9 23">SARC-N</strain>
        <strain evidence="10 24">SARC-O</strain>
        <strain evidence="11 19">SUL120</strain>
        <strain evidence="5 20">SULG</strain>
        <strain evidence="8 21">SULM</strain>
    </source>
</reference>
<dbReference type="Proteomes" id="UP000033106">
    <property type="component" value="Chromosome"/>
</dbReference>
<evidence type="ECO:0000313" key="21">
    <source>
        <dbReference type="Proteomes" id="UP000273443"/>
    </source>
</evidence>
<evidence type="ECO:0000256" key="1">
    <source>
        <dbReference type="SAM" id="Phobius"/>
    </source>
</evidence>
<keyword evidence="1" id="KW-1133">Transmembrane helix</keyword>
<dbReference type="AlphaFoldDB" id="A0A0E3JSP2"/>
<dbReference type="KEGG" id="ssoa:SULA_0130"/>
<dbReference type="KEGG" id="ssof:SULC_0130"/>
<evidence type="ECO:0000313" key="18">
    <source>
        <dbReference type="Proteomes" id="UP000267993"/>
    </source>
</evidence>
<dbReference type="EMBL" id="CP050869">
    <property type="protein sequence ID" value="QPG49596.1"/>
    <property type="molecule type" value="Genomic_DNA"/>
</dbReference>
<evidence type="ECO:0000313" key="10">
    <source>
        <dbReference type="EMBL" id="AZF80163.1"/>
    </source>
</evidence>
<evidence type="ECO:0000313" key="8">
    <source>
        <dbReference type="EMBL" id="AZF74949.1"/>
    </source>
</evidence>
<evidence type="ECO:0000313" key="20">
    <source>
        <dbReference type="Proteomes" id="UP000273194"/>
    </source>
</evidence>
<dbReference type="PATRIC" id="fig|2287.6.peg.137"/>
<dbReference type="Proteomes" id="UP000278715">
    <property type="component" value="Chromosome"/>
</dbReference>
<reference evidence="12 25" key="6">
    <citation type="journal article" date="2020" name="Nat. Commun.">
        <title>The structures of two archaeal type IV pili illuminate evolutionary relationships.</title>
        <authorList>
            <person name="Wang F."/>
            <person name="Baquero D.P."/>
            <person name="Su Z."/>
            <person name="Beltran L.C."/>
            <person name="Prangishvili D."/>
            <person name="Krupovic M."/>
            <person name="Egelman E.H."/>
        </authorList>
    </citation>
    <scope>NUCLEOTIDE SEQUENCE [LARGE SCALE GENOMIC DNA]</scope>
    <source>
        <strain evidence="12 25">POZ149</strain>
    </source>
</reference>
<evidence type="ECO:0000313" key="13">
    <source>
        <dbReference type="EMBL" id="SAI86012.1"/>
    </source>
</evidence>
<evidence type="ECO:0000313" key="24">
    <source>
        <dbReference type="Proteomes" id="UP000282269"/>
    </source>
</evidence>
<protein>
    <submittedName>
        <fullName evidence="2">Uncharacterized protein</fullName>
    </submittedName>
</protein>
<evidence type="ECO:0000313" key="19">
    <source>
        <dbReference type="Proteomes" id="UP000269431"/>
    </source>
</evidence>
<evidence type="ECO:0000313" key="4">
    <source>
        <dbReference type="EMBL" id="AKA77971.1"/>
    </source>
</evidence>
<reference evidence="13" key="3">
    <citation type="submission" date="2016-04" db="EMBL/GenBank/DDBJ databases">
        <authorList>
            <person name="Evans L.H."/>
            <person name="Alamgir A."/>
            <person name="Owens N."/>
            <person name="Weber N.D."/>
            <person name="Virtaneva K."/>
            <person name="Barbian K."/>
            <person name="Babar A."/>
            <person name="Rosenke K."/>
        </authorList>
    </citation>
    <scope>NUCLEOTIDE SEQUENCE</scope>
    <source>
        <strain evidence="13">P1</strain>
    </source>
</reference>
<dbReference type="Proteomes" id="UP000033085">
    <property type="component" value="Chromosome"/>
</dbReference>
<dbReference type="EMBL" id="CP011056">
    <property type="protein sequence ID" value="AKA75278.1"/>
    <property type="molecule type" value="Genomic_DNA"/>
</dbReference>
<dbReference type="EMBL" id="CP033238">
    <property type="protein sequence ID" value="AZF74949.1"/>
    <property type="molecule type" value="Genomic_DNA"/>
</dbReference>
<evidence type="ECO:0000313" key="14">
    <source>
        <dbReference type="Proteomes" id="UP000033057"/>
    </source>
</evidence>
<dbReference type="EMBL" id="CP033236">
    <property type="protein sequence ID" value="AZF69709.1"/>
    <property type="molecule type" value="Genomic_DNA"/>
</dbReference>
<dbReference type="RefSeq" id="WP_009992500.1">
    <property type="nucleotide sequence ID" value="NZ_CP011055.2"/>
</dbReference>
<keyword evidence="1" id="KW-0812">Transmembrane</keyword>
<evidence type="ECO:0000313" key="23">
    <source>
        <dbReference type="Proteomes" id="UP000278715"/>
    </source>
</evidence>
<dbReference type="EMBL" id="LT549890">
    <property type="protein sequence ID" value="SAI86012.1"/>
    <property type="molecule type" value="Genomic_DNA"/>
</dbReference>
<dbReference type="Proteomes" id="UP000033057">
    <property type="component" value="Chromosome"/>
</dbReference>
<dbReference type="GeneID" id="1453806"/>
<name>A0A0E3JSP2_SACSO</name>
<dbReference type="Proteomes" id="UP000273443">
    <property type="component" value="Chromosome"/>
</dbReference>
<evidence type="ECO:0000313" key="12">
    <source>
        <dbReference type="EMBL" id="QPG49596.1"/>
    </source>
</evidence>
<evidence type="ECO:0000313" key="3">
    <source>
        <dbReference type="EMBL" id="AKA75278.1"/>
    </source>
</evidence>